<evidence type="ECO:0000256" key="1">
    <source>
        <dbReference type="ARBA" id="ARBA00022448"/>
    </source>
</evidence>
<dbReference type="SUPFAM" id="SSF52794">
    <property type="entry name" value="PTS system IIB component-like"/>
    <property type="match status" value="1"/>
</dbReference>
<evidence type="ECO:0000256" key="4">
    <source>
        <dbReference type="ARBA" id="ARBA00022679"/>
    </source>
</evidence>
<keyword evidence="6" id="KW-0418">Kinase</keyword>
<keyword evidence="10" id="KW-1185">Reference proteome</keyword>
<evidence type="ECO:0000256" key="2">
    <source>
        <dbReference type="ARBA" id="ARBA00022553"/>
    </source>
</evidence>
<dbReference type="GO" id="GO:0008982">
    <property type="term" value="F:protein-N(PI)-phosphohistidine-sugar phosphotransferase activity"/>
    <property type="evidence" value="ECO:0007669"/>
    <property type="project" value="InterPro"/>
</dbReference>
<keyword evidence="5" id="KW-0598">Phosphotransferase system</keyword>
<dbReference type="PANTHER" id="PTHR34581">
    <property type="entry name" value="PTS SYSTEM N,N'-DIACETYLCHITOBIOSE-SPECIFIC EIIB COMPONENT"/>
    <property type="match status" value="1"/>
</dbReference>
<dbReference type="InterPro" id="IPR051819">
    <property type="entry name" value="PTS_sugar-specific_EIIB"/>
</dbReference>
<organism evidence="9 10">
    <name type="scientific">Lentibacillus populi</name>
    <dbReference type="NCBI Taxonomy" id="1827502"/>
    <lineage>
        <taxon>Bacteria</taxon>
        <taxon>Bacillati</taxon>
        <taxon>Bacillota</taxon>
        <taxon>Bacilli</taxon>
        <taxon>Bacillales</taxon>
        <taxon>Bacillaceae</taxon>
        <taxon>Lentibacillus</taxon>
    </lineage>
</organism>
<reference evidence="9" key="2">
    <citation type="submission" date="2020-09" db="EMBL/GenBank/DDBJ databases">
        <authorList>
            <person name="Sun Q."/>
            <person name="Zhou Y."/>
        </authorList>
    </citation>
    <scope>NUCLEOTIDE SEQUENCE</scope>
    <source>
        <strain evidence="9">CGMCC 1.15454</strain>
    </source>
</reference>
<evidence type="ECO:0000256" key="6">
    <source>
        <dbReference type="ARBA" id="ARBA00022777"/>
    </source>
</evidence>
<dbReference type="EMBL" id="BMJD01000053">
    <property type="protein sequence ID" value="GGB59160.1"/>
    <property type="molecule type" value="Genomic_DNA"/>
</dbReference>
<evidence type="ECO:0000256" key="3">
    <source>
        <dbReference type="ARBA" id="ARBA00022597"/>
    </source>
</evidence>
<evidence type="ECO:0000256" key="7">
    <source>
        <dbReference type="PROSITE-ProRule" id="PRU00423"/>
    </source>
</evidence>
<dbReference type="GO" id="GO:0009401">
    <property type="term" value="P:phosphoenolpyruvate-dependent sugar phosphotransferase system"/>
    <property type="evidence" value="ECO:0007669"/>
    <property type="project" value="UniProtKB-KW"/>
</dbReference>
<reference evidence="9" key="1">
    <citation type="journal article" date="2014" name="Int. J. Syst. Evol. Microbiol.">
        <title>Complete genome sequence of Corynebacterium casei LMG S-19264T (=DSM 44701T), isolated from a smear-ripened cheese.</title>
        <authorList>
            <consortium name="US DOE Joint Genome Institute (JGI-PGF)"/>
            <person name="Walter F."/>
            <person name="Albersmeier A."/>
            <person name="Kalinowski J."/>
            <person name="Ruckert C."/>
        </authorList>
    </citation>
    <scope>NUCLEOTIDE SEQUENCE</scope>
    <source>
        <strain evidence="9">CGMCC 1.15454</strain>
    </source>
</reference>
<dbReference type="CDD" id="cd05564">
    <property type="entry name" value="PTS_IIB_chitobiose_lichenan"/>
    <property type="match status" value="1"/>
</dbReference>
<protein>
    <submittedName>
        <fullName evidence="9">PTS sugar transporter subunit IIB</fullName>
    </submittedName>
</protein>
<feature type="domain" description="PTS EIIB type-3" evidence="8">
    <location>
        <begin position="1"/>
        <end position="103"/>
    </location>
</feature>
<evidence type="ECO:0000313" key="9">
    <source>
        <dbReference type="EMBL" id="GGB59160.1"/>
    </source>
</evidence>
<dbReference type="Gene3D" id="3.40.50.2300">
    <property type="match status" value="1"/>
</dbReference>
<dbReference type="InterPro" id="IPR003501">
    <property type="entry name" value="PTS_EIIB_2/3"/>
</dbReference>
<sequence>MKIILLCALGMSTSLLVEKMKKAAIDKDMEVEIEAHSIDSFDEQLETADVILLGPQIRYKKNTFFPKAEAARKPIDIIDMKAYGIGDGGRVLDQAMALMDNDS</sequence>
<comment type="caution">
    <text evidence="9">The sequence shown here is derived from an EMBL/GenBank/DDBJ whole genome shotgun (WGS) entry which is preliminary data.</text>
</comment>
<feature type="modified residue" description="Phosphocysteine; by EIIA" evidence="7">
    <location>
        <position position="7"/>
    </location>
</feature>
<dbReference type="PROSITE" id="PS51100">
    <property type="entry name" value="PTS_EIIB_TYPE_3"/>
    <property type="match status" value="1"/>
</dbReference>
<evidence type="ECO:0000259" key="8">
    <source>
        <dbReference type="PROSITE" id="PS51100"/>
    </source>
</evidence>
<dbReference type="Proteomes" id="UP000621492">
    <property type="component" value="Unassembled WGS sequence"/>
</dbReference>
<dbReference type="GO" id="GO:0016301">
    <property type="term" value="F:kinase activity"/>
    <property type="evidence" value="ECO:0007669"/>
    <property type="project" value="UniProtKB-KW"/>
</dbReference>
<keyword evidence="4" id="KW-0808">Transferase</keyword>
<dbReference type="PANTHER" id="PTHR34581:SF2">
    <property type="entry name" value="PTS SYSTEM N,N'-DIACETYLCHITOBIOSE-SPECIFIC EIIB COMPONENT"/>
    <property type="match status" value="1"/>
</dbReference>
<evidence type="ECO:0000256" key="5">
    <source>
        <dbReference type="ARBA" id="ARBA00022683"/>
    </source>
</evidence>
<keyword evidence="3 9" id="KW-0762">Sugar transport</keyword>
<accession>A0A9W5X7T0</accession>
<dbReference type="Pfam" id="PF02302">
    <property type="entry name" value="PTS_IIB"/>
    <property type="match status" value="1"/>
</dbReference>
<evidence type="ECO:0000313" key="10">
    <source>
        <dbReference type="Proteomes" id="UP000621492"/>
    </source>
</evidence>
<proteinExistence type="predicted"/>
<dbReference type="InterPro" id="IPR013012">
    <property type="entry name" value="PTS_EIIB_3"/>
</dbReference>
<keyword evidence="2" id="KW-0597">Phosphoprotein</keyword>
<dbReference type="RefSeq" id="WP_102415424.1">
    <property type="nucleotide sequence ID" value="NZ_BMJD01000053.1"/>
</dbReference>
<dbReference type="AlphaFoldDB" id="A0A9W5X7T0"/>
<dbReference type="InterPro" id="IPR036095">
    <property type="entry name" value="PTS_EIIB-like_sf"/>
</dbReference>
<name>A0A9W5X7T0_9BACI</name>
<keyword evidence="1" id="KW-0813">Transport</keyword>
<gene>
    <name evidence="9" type="ORF">GCM10011409_40770</name>
</gene>